<dbReference type="InterPro" id="IPR006963">
    <property type="entry name" value="Mopterin_OxRdtase_4Fe-4S_dom"/>
</dbReference>
<dbReference type="InterPro" id="IPR006657">
    <property type="entry name" value="MoPterin_dinucl-bd_dom"/>
</dbReference>
<dbReference type="STRING" id="318161.Sden_3718"/>
<dbReference type="PANTHER" id="PTHR43105:SF9">
    <property type="entry name" value="NADPH-FE(3+) OXIDOREDUCTASE SUBUNIT ALPHA"/>
    <property type="match status" value="1"/>
</dbReference>
<gene>
    <name evidence="12" type="ordered locus">Sden_3718</name>
</gene>
<sequence length="896" mass="97787">MHTFDTPWIKSTCAYCGVGCGIEAKALANGRIEVRGDASHPANLGKLCSKGLALGETVTNEGRLLTPKVNGEDCSWDSALTEVANGFLETIKQHGPDSVAFYLSGQLLTEDYYLANKLMKGFIGSANVDTNSRLCMSSSVAGHKRAFGTDTMPGCYQDLDHAELIVLVGSNLAWCHPVLFQRIKAAKAKYPQRKLVVIDPRRTASCHGADLHLAIKPGTDVMLFNGLLNYLAKQQLTDTAFIEANTQGFAQALTIAALDAPNIEHIAQVTGCSVADISAFYQLFGSTDKVVSLYSQGVNQSSQGTDKVNSIINCHLATGKIGREGACPFSITGQPNAMGGREVGGLANTLAAHLEFDSPEEHQLLSQFWQTKKLAAKPGLKAVEMFDAIRSGKIKAIWIMATNPVVSLPNSNKIKAALQNCPLVVVSDCIADTDTGRLAHVQLPAMGWAEKSGTVTNSERRISRQRRLTTSPGAARADWWIISEVAKKMGFKAAFSYRHEGEIFREHAKLTQLAHEHKQHDLDLSGLANISDAEYAEMAPQQWPVTQLQKEANTVQQRFFGDGKFFTPSTKAQFIAVHYLTSPQRLSSAYPLILNTGRIRDQWHTMTRTGLSPGLSSHQGEPLLLINPQDAQACSLSSEDIVQIDSPQGQAQMRVQINNDIKLGQLFAPIHWSDSNSSAGKVTRLTLDLTDAISGQPEMKQTPVSLKRCDFNSQALIVSRTPLNLSEFTYWVTQTITGGFHYTIASDLRADELNERLQRLCPRQQDIRIQAHIDDDSVYRFASSKAEKIQFAYSASQRLTLKHYDWFTLLLSQTTPQASLFLSLLSAQPQGDLAKGKIVCACKQVGATQLCSAIKQQEIKDVATLTQVTQAGSGCGSCVGELQQLITESQAELVTT</sequence>
<evidence type="ECO:0000256" key="2">
    <source>
        <dbReference type="ARBA" id="ARBA00001966"/>
    </source>
</evidence>
<dbReference type="SUPFAM" id="SSF50692">
    <property type="entry name" value="ADC-like"/>
    <property type="match status" value="1"/>
</dbReference>
<dbReference type="InterPro" id="IPR041957">
    <property type="entry name" value="CT_Nitrate-R-NapA-like"/>
</dbReference>
<name>Q12HT5_SHEDO</name>
<dbReference type="SUPFAM" id="SSF53706">
    <property type="entry name" value="Formate dehydrogenase/DMSO reductase, domains 1-3"/>
    <property type="match status" value="1"/>
</dbReference>
<dbReference type="Pfam" id="PF04324">
    <property type="entry name" value="Fer2_BFD"/>
    <property type="match status" value="1"/>
</dbReference>
<dbReference type="Gene3D" id="1.10.10.1100">
    <property type="entry name" value="BFD-like [2Fe-2S]-binding domain"/>
    <property type="match status" value="1"/>
</dbReference>
<keyword evidence="4" id="KW-0004">4Fe-4S</keyword>
<dbReference type="Pfam" id="PF04879">
    <property type="entry name" value="Molybdop_Fe4S4"/>
    <property type="match status" value="1"/>
</dbReference>
<keyword evidence="9" id="KW-0411">Iron-sulfur</keyword>
<evidence type="ECO:0000259" key="11">
    <source>
        <dbReference type="PROSITE" id="PS51669"/>
    </source>
</evidence>
<dbReference type="GO" id="GO:0045333">
    <property type="term" value="P:cellular respiration"/>
    <property type="evidence" value="ECO:0007669"/>
    <property type="project" value="UniProtKB-ARBA"/>
</dbReference>
<dbReference type="CDD" id="cd02754">
    <property type="entry name" value="MopB_Nitrate-R-NapA-like"/>
    <property type="match status" value="1"/>
</dbReference>
<dbReference type="PANTHER" id="PTHR43105">
    <property type="entry name" value="RESPIRATORY NITRATE REDUCTASE"/>
    <property type="match status" value="1"/>
</dbReference>
<dbReference type="SMART" id="SM00926">
    <property type="entry name" value="Molybdop_Fe4S4"/>
    <property type="match status" value="1"/>
</dbReference>
<dbReference type="InterPro" id="IPR041854">
    <property type="entry name" value="BFD-like_2Fe2S-bd_dom_sf"/>
</dbReference>
<dbReference type="InterPro" id="IPR027467">
    <property type="entry name" value="MopterinOxRdtase_cofactor_BS"/>
</dbReference>
<dbReference type="Pfam" id="PF01568">
    <property type="entry name" value="Molydop_binding"/>
    <property type="match status" value="1"/>
</dbReference>
<accession>Q12HT5</accession>
<evidence type="ECO:0000256" key="10">
    <source>
        <dbReference type="ARBA" id="ARBA00023063"/>
    </source>
</evidence>
<dbReference type="PROSITE" id="PS51669">
    <property type="entry name" value="4FE4S_MOW_BIS_MGD"/>
    <property type="match status" value="1"/>
</dbReference>
<comment type="cofactor">
    <cofactor evidence="2">
        <name>[4Fe-4S] cluster</name>
        <dbReference type="ChEBI" id="CHEBI:49883"/>
    </cofactor>
</comment>
<dbReference type="CDD" id="cd02791">
    <property type="entry name" value="MopB_CT_Nitrate-R-NapA-like"/>
    <property type="match status" value="1"/>
</dbReference>
<keyword evidence="7" id="KW-0560">Oxidoreductase</keyword>
<dbReference type="EMBL" id="CP000302">
    <property type="protein sequence ID" value="ABE56991.1"/>
    <property type="molecule type" value="Genomic_DNA"/>
</dbReference>
<dbReference type="KEGG" id="sdn:Sden_3718"/>
<organism evidence="12 13">
    <name type="scientific">Shewanella denitrificans (strain OS217 / ATCC BAA-1090 / DSM 15013)</name>
    <dbReference type="NCBI Taxonomy" id="318161"/>
    <lineage>
        <taxon>Bacteria</taxon>
        <taxon>Pseudomonadati</taxon>
        <taxon>Pseudomonadota</taxon>
        <taxon>Gammaproteobacteria</taxon>
        <taxon>Alteromonadales</taxon>
        <taxon>Shewanellaceae</taxon>
        <taxon>Shewanella</taxon>
    </lineage>
</organism>
<dbReference type="Proteomes" id="UP000001982">
    <property type="component" value="Chromosome"/>
</dbReference>
<comment type="cofactor">
    <cofactor evidence="1">
        <name>Mo-bis(molybdopterin guanine dinucleotide)</name>
        <dbReference type="ChEBI" id="CHEBI:60539"/>
    </cofactor>
</comment>
<evidence type="ECO:0000256" key="8">
    <source>
        <dbReference type="ARBA" id="ARBA00023004"/>
    </source>
</evidence>
<evidence type="ECO:0000313" key="13">
    <source>
        <dbReference type="Proteomes" id="UP000001982"/>
    </source>
</evidence>
<evidence type="ECO:0000256" key="1">
    <source>
        <dbReference type="ARBA" id="ARBA00001942"/>
    </source>
</evidence>
<dbReference type="GO" id="GO:1990204">
    <property type="term" value="C:oxidoreductase complex"/>
    <property type="evidence" value="ECO:0007669"/>
    <property type="project" value="UniProtKB-ARBA"/>
</dbReference>
<comment type="similarity">
    <text evidence="3">Belongs to the prokaryotic molybdopterin-containing oxidoreductase family. NasA/NapA/NarB subfamily.</text>
</comment>
<dbReference type="GO" id="GO:0016491">
    <property type="term" value="F:oxidoreductase activity"/>
    <property type="evidence" value="ECO:0007669"/>
    <property type="project" value="UniProtKB-KW"/>
</dbReference>
<proteinExistence type="inferred from homology"/>
<evidence type="ECO:0000256" key="6">
    <source>
        <dbReference type="ARBA" id="ARBA00022723"/>
    </source>
</evidence>
<dbReference type="Pfam" id="PF00384">
    <property type="entry name" value="Molybdopterin"/>
    <property type="match status" value="1"/>
</dbReference>
<protein>
    <submittedName>
        <fullName evidence="12">Molybdopterin oxidoreductase</fullName>
    </submittedName>
</protein>
<dbReference type="InterPro" id="IPR009010">
    <property type="entry name" value="Asp_de-COase-like_dom_sf"/>
</dbReference>
<dbReference type="AlphaFoldDB" id="Q12HT5"/>
<evidence type="ECO:0000313" key="12">
    <source>
        <dbReference type="EMBL" id="ABE56991.1"/>
    </source>
</evidence>
<dbReference type="InterPro" id="IPR006656">
    <property type="entry name" value="Mopterin_OxRdtase"/>
</dbReference>
<evidence type="ECO:0000256" key="7">
    <source>
        <dbReference type="ARBA" id="ARBA00023002"/>
    </source>
</evidence>
<dbReference type="RefSeq" id="WP_011498129.1">
    <property type="nucleotide sequence ID" value="NC_007954.1"/>
</dbReference>
<dbReference type="PROSITE" id="PS00551">
    <property type="entry name" value="MOLYBDOPTERIN_PROK_1"/>
    <property type="match status" value="1"/>
</dbReference>
<evidence type="ECO:0000256" key="4">
    <source>
        <dbReference type="ARBA" id="ARBA00022485"/>
    </source>
</evidence>
<dbReference type="Gene3D" id="3.40.50.740">
    <property type="match status" value="1"/>
</dbReference>
<dbReference type="GO" id="GO:0043546">
    <property type="term" value="F:molybdopterin cofactor binding"/>
    <property type="evidence" value="ECO:0007669"/>
    <property type="project" value="InterPro"/>
</dbReference>
<dbReference type="InterPro" id="IPR050123">
    <property type="entry name" value="Prok_molybdopt-oxidoreductase"/>
</dbReference>
<dbReference type="GO" id="GO:0051539">
    <property type="term" value="F:4 iron, 4 sulfur cluster binding"/>
    <property type="evidence" value="ECO:0007669"/>
    <property type="project" value="UniProtKB-KW"/>
</dbReference>
<keyword evidence="6" id="KW-0479">Metal-binding</keyword>
<feature type="domain" description="4Fe-4S Mo/W bis-MGD-type" evidence="11">
    <location>
        <begin position="6"/>
        <end position="62"/>
    </location>
</feature>
<dbReference type="Gene3D" id="2.20.25.90">
    <property type="entry name" value="ADC-like domains"/>
    <property type="match status" value="1"/>
</dbReference>
<keyword evidence="5" id="KW-0500">Molybdenum</keyword>
<dbReference type="GO" id="GO:0042128">
    <property type="term" value="P:nitrate assimilation"/>
    <property type="evidence" value="ECO:0007669"/>
    <property type="project" value="UniProtKB-KW"/>
</dbReference>
<keyword evidence="13" id="KW-1185">Reference proteome</keyword>
<dbReference type="GO" id="GO:0046872">
    <property type="term" value="F:metal ion binding"/>
    <property type="evidence" value="ECO:0007669"/>
    <property type="project" value="UniProtKB-KW"/>
</dbReference>
<evidence type="ECO:0000256" key="3">
    <source>
        <dbReference type="ARBA" id="ARBA00008747"/>
    </source>
</evidence>
<dbReference type="InterPro" id="IPR007419">
    <property type="entry name" value="BFD-like_2Fe2S-bd_dom"/>
</dbReference>
<dbReference type="OrthoDB" id="9810782at2"/>
<dbReference type="Gene3D" id="2.40.40.20">
    <property type="match status" value="1"/>
</dbReference>
<dbReference type="HOGENOM" id="CLU_000422_13_4_6"/>
<evidence type="ECO:0000256" key="9">
    <source>
        <dbReference type="ARBA" id="ARBA00023014"/>
    </source>
</evidence>
<dbReference type="eggNOG" id="COG0243">
    <property type="taxonomic scope" value="Bacteria"/>
</dbReference>
<dbReference type="GO" id="GO:0016020">
    <property type="term" value="C:membrane"/>
    <property type="evidence" value="ECO:0007669"/>
    <property type="project" value="TreeGrafter"/>
</dbReference>
<keyword evidence="10" id="KW-0534">Nitrate assimilation</keyword>
<dbReference type="Gene3D" id="3.40.228.10">
    <property type="entry name" value="Dimethylsulfoxide Reductase, domain 2"/>
    <property type="match status" value="1"/>
</dbReference>
<reference evidence="12 13" key="1">
    <citation type="submission" date="2006-03" db="EMBL/GenBank/DDBJ databases">
        <title>Complete sequence of Shewanella denitrificans OS217.</title>
        <authorList>
            <consortium name="US DOE Joint Genome Institute"/>
            <person name="Copeland A."/>
            <person name="Lucas S."/>
            <person name="Lapidus A."/>
            <person name="Barry K."/>
            <person name="Detter J.C."/>
            <person name="Glavina del Rio T."/>
            <person name="Hammon N."/>
            <person name="Israni S."/>
            <person name="Dalin E."/>
            <person name="Tice H."/>
            <person name="Pitluck S."/>
            <person name="Brettin T."/>
            <person name="Bruce D."/>
            <person name="Han C."/>
            <person name="Tapia R."/>
            <person name="Gilna P."/>
            <person name="Kiss H."/>
            <person name="Schmutz J."/>
            <person name="Larimer F."/>
            <person name="Land M."/>
            <person name="Hauser L."/>
            <person name="Kyrpides N."/>
            <person name="Lykidis A."/>
            <person name="Richardson P."/>
        </authorList>
    </citation>
    <scope>NUCLEOTIDE SEQUENCE [LARGE SCALE GENOMIC DNA]</scope>
    <source>
        <strain evidence="13">OS217 / ATCC BAA-1090 / DSM 15013</strain>
    </source>
</reference>
<evidence type="ECO:0000256" key="5">
    <source>
        <dbReference type="ARBA" id="ARBA00022505"/>
    </source>
</evidence>
<keyword evidence="8" id="KW-0408">Iron</keyword>